<dbReference type="AlphaFoldDB" id="A0AAJ0I1F9"/>
<keyword evidence="2" id="KW-1185">Reference proteome</keyword>
<proteinExistence type="predicted"/>
<name>A0AAJ0I1F9_9PEZI</name>
<dbReference type="Proteomes" id="UP001285908">
    <property type="component" value="Unassembled WGS sequence"/>
</dbReference>
<protein>
    <submittedName>
        <fullName evidence="1">Uncharacterized protein</fullName>
    </submittedName>
</protein>
<dbReference type="EMBL" id="JAULSX010000008">
    <property type="protein sequence ID" value="KAK3486827.1"/>
    <property type="molecule type" value="Genomic_DNA"/>
</dbReference>
<evidence type="ECO:0000313" key="2">
    <source>
        <dbReference type="Proteomes" id="UP001285908"/>
    </source>
</evidence>
<dbReference type="RefSeq" id="XP_062689384.1">
    <property type="nucleotide sequence ID" value="XM_062833943.1"/>
</dbReference>
<sequence>MEVVGRGKSNGSTVFDAWTAHWPSVAEQLSPVTGIPRFGKDRRNGPCRMEVCTWRYTQGGIAQSAPNFNFPELPLGTDNSGATLAMRHPELDDDDATLDPSITSKFLIIATAAAGRTLRGLKRRYLVGETVQNRKPGVAAG</sequence>
<accession>A0AAJ0I1F9</accession>
<organism evidence="1 2">
    <name type="scientific">Neurospora hispaniola</name>
    <dbReference type="NCBI Taxonomy" id="588809"/>
    <lineage>
        <taxon>Eukaryota</taxon>
        <taxon>Fungi</taxon>
        <taxon>Dikarya</taxon>
        <taxon>Ascomycota</taxon>
        <taxon>Pezizomycotina</taxon>
        <taxon>Sordariomycetes</taxon>
        <taxon>Sordariomycetidae</taxon>
        <taxon>Sordariales</taxon>
        <taxon>Sordariaceae</taxon>
        <taxon>Neurospora</taxon>
    </lineage>
</organism>
<dbReference type="GeneID" id="87871565"/>
<comment type="caution">
    <text evidence="1">The sequence shown here is derived from an EMBL/GenBank/DDBJ whole genome shotgun (WGS) entry which is preliminary data.</text>
</comment>
<evidence type="ECO:0000313" key="1">
    <source>
        <dbReference type="EMBL" id="KAK3486827.1"/>
    </source>
</evidence>
<gene>
    <name evidence="1" type="ORF">B0T23DRAFT_234432</name>
</gene>
<reference evidence="1 2" key="1">
    <citation type="journal article" date="2023" name="Mol. Phylogenet. Evol.">
        <title>Genome-scale phylogeny and comparative genomics of the fungal order Sordariales.</title>
        <authorList>
            <person name="Hensen N."/>
            <person name="Bonometti L."/>
            <person name="Westerberg I."/>
            <person name="Brannstrom I.O."/>
            <person name="Guillou S."/>
            <person name="Cros-Aarteil S."/>
            <person name="Calhoun S."/>
            <person name="Haridas S."/>
            <person name="Kuo A."/>
            <person name="Mondo S."/>
            <person name="Pangilinan J."/>
            <person name="Riley R."/>
            <person name="LaButti K."/>
            <person name="Andreopoulos B."/>
            <person name="Lipzen A."/>
            <person name="Chen C."/>
            <person name="Yan M."/>
            <person name="Daum C."/>
            <person name="Ng V."/>
            <person name="Clum A."/>
            <person name="Steindorff A."/>
            <person name="Ohm R.A."/>
            <person name="Martin F."/>
            <person name="Silar P."/>
            <person name="Natvig D.O."/>
            <person name="Lalanne C."/>
            <person name="Gautier V."/>
            <person name="Ament-Velasquez S.L."/>
            <person name="Kruys A."/>
            <person name="Hutchinson M.I."/>
            <person name="Powell A.J."/>
            <person name="Barry K."/>
            <person name="Miller A.N."/>
            <person name="Grigoriev I.V."/>
            <person name="Debuchy R."/>
            <person name="Gladieux P."/>
            <person name="Hiltunen Thoren M."/>
            <person name="Johannesson H."/>
        </authorList>
    </citation>
    <scope>NUCLEOTIDE SEQUENCE [LARGE SCALE GENOMIC DNA]</scope>
    <source>
        <strain evidence="1 2">FGSC 10403</strain>
    </source>
</reference>